<accession>A0A7S4IX09</accession>
<reference evidence="2" key="1">
    <citation type="submission" date="2021-01" db="EMBL/GenBank/DDBJ databases">
        <authorList>
            <person name="Corre E."/>
            <person name="Pelletier E."/>
            <person name="Niang G."/>
            <person name="Scheremetjew M."/>
            <person name="Finn R."/>
            <person name="Kale V."/>
            <person name="Holt S."/>
            <person name="Cochrane G."/>
            <person name="Meng A."/>
            <person name="Brown T."/>
            <person name="Cohen L."/>
        </authorList>
    </citation>
    <scope>NUCLEOTIDE SEQUENCE</scope>
    <source>
        <strain evidence="2">Isolate 1302-5</strain>
    </source>
</reference>
<name>A0A7S4IX09_9STRA</name>
<dbReference type="AlphaFoldDB" id="A0A7S4IX09"/>
<organism evidence="2">
    <name type="scientific">Odontella aurita</name>
    <dbReference type="NCBI Taxonomy" id="265563"/>
    <lineage>
        <taxon>Eukaryota</taxon>
        <taxon>Sar</taxon>
        <taxon>Stramenopiles</taxon>
        <taxon>Ochrophyta</taxon>
        <taxon>Bacillariophyta</taxon>
        <taxon>Mediophyceae</taxon>
        <taxon>Biddulphiophycidae</taxon>
        <taxon>Eupodiscales</taxon>
        <taxon>Odontellaceae</taxon>
        <taxon>Odontella</taxon>
    </lineage>
</organism>
<protein>
    <submittedName>
        <fullName evidence="2">Uncharacterized protein</fullName>
    </submittedName>
</protein>
<feature type="compositionally biased region" description="Basic and acidic residues" evidence="1">
    <location>
        <begin position="68"/>
        <end position="89"/>
    </location>
</feature>
<gene>
    <name evidence="2" type="ORF">OAUR00152_LOCUS16399</name>
</gene>
<feature type="region of interest" description="Disordered" evidence="1">
    <location>
        <begin position="57"/>
        <end position="111"/>
    </location>
</feature>
<dbReference type="EMBL" id="HBKQ01024084">
    <property type="protein sequence ID" value="CAE2242151.1"/>
    <property type="molecule type" value="Transcribed_RNA"/>
</dbReference>
<feature type="compositionally biased region" description="Basic and acidic residues" evidence="1">
    <location>
        <begin position="101"/>
        <end position="111"/>
    </location>
</feature>
<evidence type="ECO:0000313" key="2">
    <source>
        <dbReference type="EMBL" id="CAE2242151.1"/>
    </source>
</evidence>
<sequence>MCDGLRSFPPLFLIQNNQPRIPFLPFLMPPPCHCSNARSAPKRLSCSPLSIAGPSAGRVELNGNGCGSEHENGGADDRPPPTKRPRTEEGSSAAASTRQNEGADRKQRPIFDEVEYLADRFENTIDQL</sequence>
<proteinExistence type="predicted"/>
<evidence type="ECO:0000256" key="1">
    <source>
        <dbReference type="SAM" id="MobiDB-lite"/>
    </source>
</evidence>